<dbReference type="InterPro" id="IPR000594">
    <property type="entry name" value="ThiF_NAD_FAD-bd"/>
</dbReference>
<dbReference type="PANTHER" id="PTHR43267">
    <property type="entry name" value="TRNA THREONYLCARBAMOYLADENOSINE DEHYDRATASE"/>
    <property type="match status" value="1"/>
</dbReference>
<dbReference type="GO" id="GO:0061503">
    <property type="term" value="F:tRNA threonylcarbamoyladenosine dehydratase"/>
    <property type="evidence" value="ECO:0007669"/>
    <property type="project" value="TreeGrafter"/>
</dbReference>
<evidence type="ECO:0000313" key="3">
    <source>
        <dbReference type="Proteomes" id="UP000319771"/>
    </source>
</evidence>
<evidence type="ECO:0000313" key="2">
    <source>
        <dbReference type="EMBL" id="TMQ74037.1"/>
    </source>
</evidence>
<comment type="caution">
    <text evidence="2">The sequence shown here is derived from an EMBL/GenBank/DDBJ whole genome shotgun (WGS) entry which is preliminary data.</text>
</comment>
<dbReference type="PANTHER" id="PTHR43267:SF1">
    <property type="entry name" value="TRNA THREONYLCARBAMOYLADENOSINE DEHYDRATASE"/>
    <property type="match status" value="1"/>
</dbReference>
<accession>A0A538UDW6</accession>
<sequence length="285" mass="31040">MTRRNIGFVTVAEQERLRAGRVFVCGTGGMGGACLQSPARAGVGAFEIADHDTFELSNLNRQVFATVGDLGRPKVEVTTRRLREIHPEVEVRPHGAEWVSHVDEILSRCRVVVNGMDDVAAGIRLYRAARAGGATVIDAYASTLPSVVVVRPGDPRPEERLGFPTVGVPPERFTREMLDASRLAEVEYVLVHSSTASTLDLAIAGEIVAGTRARISFAPMVVTTGNLLAYEAVAALCGRPSSTDCRGWFLDPYRGRIERPRAAWIAALRRAAVRRWLRSVGRAPR</sequence>
<dbReference type="GO" id="GO:0061504">
    <property type="term" value="P:cyclic threonylcarbamoyladenosine biosynthetic process"/>
    <property type="evidence" value="ECO:0007669"/>
    <property type="project" value="TreeGrafter"/>
</dbReference>
<protein>
    <submittedName>
        <fullName evidence="2">ThiF family adenylyltransferase</fullName>
    </submittedName>
</protein>
<organism evidence="2 3">
    <name type="scientific">Eiseniibacteriota bacterium</name>
    <dbReference type="NCBI Taxonomy" id="2212470"/>
    <lineage>
        <taxon>Bacteria</taxon>
        <taxon>Candidatus Eiseniibacteriota</taxon>
    </lineage>
</organism>
<dbReference type="AlphaFoldDB" id="A0A538UDW6"/>
<feature type="domain" description="THIF-type NAD/FAD binding fold" evidence="1">
    <location>
        <begin position="4"/>
        <end position="261"/>
    </location>
</feature>
<dbReference type="Proteomes" id="UP000319771">
    <property type="component" value="Unassembled WGS sequence"/>
</dbReference>
<reference evidence="2 3" key="1">
    <citation type="journal article" date="2019" name="Nat. Microbiol.">
        <title>Mediterranean grassland soil C-N compound turnover is dependent on rainfall and depth, and is mediated by genomically divergent microorganisms.</title>
        <authorList>
            <person name="Diamond S."/>
            <person name="Andeer P.F."/>
            <person name="Li Z."/>
            <person name="Crits-Christoph A."/>
            <person name="Burstein D."/>
            <person name="Anantharaman K."/>
            <person name="Lane K.R."/>
            <person name="Thomas B.C."/>
            <person name="Pan C."/>
            <person name="Northen T.R."/>
            <person name="Banfield J.F."/>
        </authorList>
    </citation>
    <scope>NUCLEOTIDE SEQUENCE [LARGE SCALE GENOMIC DNA]</scope>
    <source>
        <strain evidence="2">WS_11</strain>
    </source>
</reference>
<keyword evidence="2" id="KW-0808">Transferase</keyword>
<dbReference type="Pfam" id="PF00899">
    <property type="entry name" value="ThiF"/>
    <property type="match status" value="1"/>
</dbReference>
<dbReference type="GO" id="GO:0008641">
    <property type="term" value="F:ubiquitin-like modifier activating enzyme activity"/>
    <property type="evidence" value="ECO:0007669"/>
    <property type="project" value="InterPro"/>
</dbReference>
<dbReference type="InterPro" id="IPR035985">
    <property type="entry name" value="Ubiquitin-activating_enz"/>
</dbReference>
<dbReference type="InterPro" id="IPR045886">
    <property type="entry name" value="ThiF/MoeB/HesA"/>
</dbReference>
<gene>
    <name evidence="2" type="ORF">E6K81_01740</name>
</gene>
<dbReference type="EMBL" id="VBPB01000021">
    <property type="protein sequence ID" value="TMQ74037.1"/>
    <property type="molecule type" value="Genomic_DNA"/>
</dbReference>
<name>A0A538UDW6_UNCEI</name>
<keyword evidence="2" id="KW-0548">Nucleotidyltransferase</keyword>
<dbReference type="PROSITE" id="PS51257">
    <property type="entry name" value="PROKAR_LIPOPROTEIN"/>
    <property type="match status" value="1"/>
</dbReference>
<proteinExistence type="predicted"/>
<dbReference type="GO" id="GO:0016779">
    <property type="term" value="F:nucleotidyltransferase activity"/>
    <property type="evidence" value="ECO:0007669"/>
    <property type="project" value="UniProtKB-KW"/>
</dbReference>
<evidence type="ECO:0000259" key="1">
    <source>
        <dbReference type="Pfam" id="PF00899"/>
    </source>
</evidence>
<dbReference type="SUPFAM" id="SSF69572">
    <property type="entry name" value="Activating enzymes of the ubiquitin-like proteins"/>
    <property type="match status" value="1"/>
</dbReference>
<dbReference type="Gene3D" id="3.40.50.720">
    <property type="entry name" value="NAD(P)-binding Rossmann-like Domain"/>
    <property type="match status" value="1"/>
</dbReference>